<evidence type="ECO:0000313" key="3">
    <source>
        <dbReference type="EMBL" id="MEB3074220.1"/>
    </source>
</evidence>
<proteinExistence type="predicted"/>
<feature type="chain" id="PRO_5045372663" evidence="1">
    <location>
        <begin position="19"/>
        <end position="773"/>
    </location>
</feature>
<keyword evidence="4" id="KW-1185">Reference proteome</keyword>
<dbReference type="RefSeq" id="WP_323982659.1">
    <property type="nucleotide sequence ID" value="NZ_JAYKBW010000003.1"/>
</dbReference>
<organism evidence="3 4">
    <name type="scientific">Capnocytophaga gingivalis</name>
    <dbReference type="NCBI Taxonomy" id="1017"/>
    <lineage>
        <taxon>Bacteria</taxon>
        <taxon>Pseudomonadati</taxon>
        <taxon>Bacteroidota</taxon>
        <taxon>Flavobacteriia</taxon>
        <taxon>Flavobacteriales</taxon>
        <taxon>Flavobacteriaceae</taxon>
        <taxon>Capnocytophaga</taxon>
    </lineage>
</organism>
<dbReference type="SUPFAM" id="SSF56935">
    <property type="entry name" value="Porins"/>
    <property type="match status" value="1"/>
</dbReference>
<accession>A0ABU5Z5N8</accession>
<evidence type="ECO:0000259" key="2">
    <source>
        <dbReference type="Pfam" id="PF14905"/>
    </source>
</evidence>
<evidence type="ECO:0000313" key="4">
    <source>
        <dbReference type="Proteomes" id="UP001311730"/>
    </source>
</evidence>
<dbReference type="Proteomes" id="UP001311730">
    <property type="component" value="Unassembled WGS sequence"/>
</dbReference>
<dbReference type="InterPro" id="IPR037066">
    <property type="entry name" value="Plug_dom_sf"/>
</dbReference>
<dbReference type="Pfam" id="PF14905">
    <property type="entry name" value="OMP_b-brl_3"/>
    <property type="match status" value="1"/>
</dbReference>
<dbReference type="EMBL" id="JAYKBW010000003">
    <property type="protein sequence ID" value="MEB3074220.1"/>
    <property type="molecule type" value="Genomic_DNA"/>
</dbReference>
<dbReference type="Gene3D" id="2.170.130.10">
    <property type="entry name" value="TonB-dependent receptor, plug domain"/>
    <property type="match status" value="1"/>
</dbReference>
<reference evidence="3 4" key="1">
    <citation type="submission" date="2023-12" db="EMBL/GenBank/DDBJ databases">
        <title>Genomic sequences of Capnocytophaga and Parvimonas strains.</title>
        <authorList>
            <person name="Watt R.M."/>
            <person name="Wang M."/>
            <person name="Yang T."/>
            <person name="Tong W.M."/>
        </authorList>
    </citation>
    <scope>NUCLEOTIDE SEQUENCE [LARGE SCALE GENOMIC DNA]</scope>
    <source>
        <strain evidence="3 4">CCUG 13096</strain>
    </source>
</reference>
<protein>
    <submittedName>
        <fullName evidence="3">Outer membrane beta-barrel protein</fullName>
    </submittedName>
</protein>
<name>A0ABU5Z5N8_9FLAO</name>
<sequence length="773" mass="88220">MKNIILLLFLVISATTVAQTTFRGTLINPDQKPVSDANIILMSLPDSTLVKGAISNGHGSFELPNPTNSKKVLIKITHLEYQEEVLSPTSSNLGTIVLIPTSNELDAVVITARRRPILEQKGTRISTNVAQSTLQKLPNTDMLLNFLPGVSTSYTGGGFEVFGKGNPIFYINNRRVRNLDEVYQLSPKDIERIEMETQPGAAFDNTVGAVIYIILKKKPGDGLSGAAENTFYFFKKGIMDETWLSLNYRKGKTDWFTSISNDNHFNQEDYNVAQDLQVFTQNNQWRVLNDETHQNQHKNIKTKIGFAHEFSEEHSLGMSIRGSIIPFSGHNFSTQETTTYKNQLLTAQGRNEYDQFEQDKKLSVNAYYEGKLTDVLKMQTDVDYIGLRSDNTSDIVEHNLLNTTSRNVHTHSDVISDWWGLKTTFFQQLGKGTLGYGVEVSNLHRTENYQDNVLSAFNAKNNETRSDAFLSFSYPIKKVNLKLGTRYEYADFDYYENEQKSEAKSKTYRDWLPNVSVAFPWEKTQITFSYARKIKRPAFHDLSDYNSYVSSFLYNRGNPYITPQLTDEWNTLATYGPVSASVTYSHIHKGIYADYQLSSINSDAVERILRNYDDFSLLKSTLNAQKQIGKWMPKLTLSYEKPFADKVFYQSEGFFSVEWMNQITPSENWLFLIMLLYKSKGSMQEAYIYKPVSGVFVGAVRTFFHQSLSVYAVASDFYNGLNRHARIQNPYISNSTAHNNSNFSFKIGVSYNFNTTQNKYKGKEISEEENSRM</sequence>
<feature type="domain" description="Outer membrane protein beta-barrel" evidence="2">
    <location>
        <begin position="377"/>
        <end position="751"/>
    </location>
</feature>
<evidence type="ECO:0000256" key="1">
    <source>
        <dbReference type="SAM" id="SignalP"/>
    </source>
</evidence>
<gene>
    <name evidence="3" type="ORF">VJJ08_02760</name>
</gene>
<comment type="caution">
    <text evidence="3">The sequence shown here is derived from an EMBL/GenBank/DDBJ whole genome shotgun (WGS) entry which is preliminary data.</text>
</comment>
<keyword evidence="1" id="KW-0732">Signal</keyword>
<feature type="signal peptide" evidence="1">
    <location>
        <begin position="1"/>
        <end position="18"/>
    </location>
</feature>
<dbReference type="InterPro" id="IPR041700">
    <property type="entry name" value="OMP_b-brl_3"/>
</dbReference>